<evidence type="ECO:0000256" key="1">
    <source>
        <dbReference type="SAM" id="SignalP"/>
    </source>
</evidence>
<dbReference type="Proteomes" id="UP001180531">
    <property type="component" value="Unassembled WGS sequence"/>
</dbReference>
<dbReference type="RefSeq" id="WP_311613520.1">
    <property type="nucleotide sequence ID" value="NZ_JAVRFI010000017.1"/>
</dbReference>
<keyword evidence="1" id="KW-0732">Signal</keyword>
<comment type="caution">
    <text evidence="3">The sequence shown here is derived from an EMBL/GenBank/DDBJ whole genome shotgun (WGS) entry which is preliminary data.</text>
</comment>
<dbReference type="SMART" id="SM00020">
    <property type="entry name" value="Tryp_SPc"/>
    <property type="match status" value="1"/>
</dbReference>
<organism evidence="3 4">
    <name type="scientific">Streptomyces hesseae</name>
    <dbReference type="NCBI Taxonomy" id="3075519"/>
    <lineage>
        <taxon>Bacteria</taxon>
        <taxon>Bacillati</taxon>
        <taxon>Actinomycetota</taxon>
        <taxon>Actinomycetes</taxon>
        <taxon>Kitasatosporales</taxon>
        <taxon>Streptomycetaceae</taxon>
        <taxon>Streptomyces</taxon>
    </lineage>
</organism>
<evidence type="ECO:0000259" key="2">
    <source>
        <dbReference type="PROSITE" id="PS50240"/>
    </source>
</evidence>
<feature type="chain" id="PRO_5046550511" evidence="1">
    <location>
        <begin position="32"/>
        <end position="532"/>
    </location>
</feature>
<proteinExistence type="predicted"/>
<dbReference type="PANTHER" id="PTHR24260">
    <property type="match status" value="1"/>
</dbReference>
<evidence type="ECO:0000313" key="3">
    <source>
        <dbReference type="EMBL" id="MDT0452037.1"/>
    </source>
</evidence>
<evidence type="ECO:0000313" key="4">
    <source>
        <dbReference type="Proteomes" id="UP001180531"/>
    </source>
</evidence>
<protein>
    <submittedName>
        <fullName evidence="3">S1 family peptidase</fullName>
    </submittedName>
</protein>
<dbReference type="Pfam" id="PF00089">
    <property type="entry name" value="Trypsin"/>
    <property type="match status" value="1"/>
</dbReference>
<dbReference type="Gene3D" id="2.40.10.10">
    <property type="entry name" value="Trypsin-like serine proteases"/>
    <property type="match status" value="1"/>
</dbReference>
<dbReference type="PRINTS" id="PR00722">
    <property type="entry name" value="CHYMOTRYPSIN"/>
</dbReference>
<dbReference type="InterPro" id="IPR001254">
    <property type="entry name" value="Trypsin_dom"/>
</dbReference>
<gene>
    <name evidence="3" type="ORF">RM609_23570</name>
</gene>
<dbReference type="PROSITE" id="PS50240">
    <property type="entry name" value="TRYPSIN_DOM"/>
    <property type="match status" value="1"/>
</dbReference>
<feature type="signal peptide" evidence="1">
    <location>
        <begin position="1"/>
        <end position="31"/>
    </location>
</feature>
<dbReference type="PANTHER" id="PTHR24260:SF136">
    <property type="entry name" value="GH08193P-RELATED"/>
    <property type="match status" value="1"/>
</dbReference>
<dbReference type="EMBL" id="JAVRFI010000017">
    <property type="protein sequence ID" value="MDT0452037.1"/>
    <property type="molecule type" value="Genomic_DNA"/>
</dbReference>
<dbReference type="SUPFAM" id="SSF50494">
    <property type="entry name" value="Trypsin-like serine proteases"/>
    <property type="match status" value="1"/>
</dbReference>
<dbReference type="InterPro" id="IPR051333">
    <property type="entry name" value="CLIP_Serine_Protease"/>
</dbReference>
<reference evidence="3" key="1">
    <citation type="submission" date="2024-05" db="EMBL/GenBank/DDBJ databases">
        <title>30 novel species of actinomycetes from the DSMZ collection.</title>
        <authorList>
            <person name="Nouioui I."/>
        </authorList>
    </citation>
    <scope>NUCLEOTIDE SEQUENCE</scope>
    <source>
        <strain evidence="3">DSM 40473</strain>
    </source>
</reference>
<name>A0ABU2SSQ5_9ACTN</name>
<dbReference type="InterPro" id="IPR001314">
    <property type="entry name" value="Peptidase_S1A"/>
</dbReference>
<accession>A0ABU2SSQ5</accession>
<dbReference type="InterPro" id="IPR009003">
    <property type="entry name" value="Peptidase_S1_PA"/>
</dbReference>
<keyword evidence="4" id="KW-1185">Reference proteome</keyword>
<dbReference type="InterPro" id="IPR043504">
    <property type="entry name" value="Peptidase_S1_PA_chymotrypsin"/>
</dbReference>
<sequence>MSGKTPRVAWIAGVLASSVAASILTGTQAHAVVGDEAKDGQYAFTAKLDIGDGKRSCTGALVESQWVLTAASCFADDPSQGFRITGGAPKMPTKVTVGRTDLTRETGTTVDAVELVPRGDRDLVMVKLKSSVADVMPVSVANYAPKQGDEFRVAGYGRTKDEWAPERLHHGAFGVSGVSATGVQLNGTSADGALCKGDTGSPAFREVNGKPELAAINTNFWQGGCFGTDEAEKRKGVAGSRVDDVADWVQQTYARTLLSRSNWKNAVHLASGHFTDGGATNSKRRMDLFVVWADGSASLFQGSDSSTPEVPFVAEYKLAGAGSYWKGAKAITGTRVAESGSDGLTVRWENGKLSTYTHVDAQGFHDEKTLAAVGSWYKHAKMITAGRFTGNALRDDLLVLWDDGSTSMYSDTGVNGVEKQTQLTKADAGWGNAQQIAAGEFAGKKTADLMVQWNDGQNQVLPGVDTAGYHGRTEVRSEKSAWKNIAQMTVGNFTSANGGPSDLLIRWNDGNLSYYPGVTGTGTPNKEVQLVG</sequence>
<feature type="domain" description="Peptidase S1" evidence="2">
    <location>
        <begin position="23"/>
        <end position="254"/>
    </location>
</feature>